<reference evidence="2" key="1">
    <citation type="submission" date="2017-02" db="UniProtKB">
        <authorList>
            <consortium name="WormBaseParasite"/>
        </authorList>
    </citation>
    <scope>IDENTIFICATION</scope>
</reference>
<proteinExistence type="predicted"/>
<dbReference type="Proteomes" id="UP000038045">
    <property type="component" value="Unplaced"/>
</dbReference>
<name>A0A0N5A2T4_PARTI</name>
<evidence type="ECO:0000313" key="1">
    <source>
        <dbReference type="Proteomes" id="UP000038045"/>
    </source>
</evidence>
<sequence length="326" mass="37744">MPTITSISFNKNIPESFSFTTAKEYVYQVPIVKNENDIKIFNKKLESNSNKINNLLSSNDIITNVISYPPDGTLECLLVQKGNTSSEIIVTAMGNQLVDRYKLLNYCDTIVWNHNEIDNDKIGCKQLNSIHIYNVEIGAITFNFICNNITDFRWDLKNHNYIYACDFNGIITLQDLRVIKGIKFGEIIDKSNKCQIELIDNYALVTSMKEVCKIYDVRNQKIIKNFKLNSSNVSKDLLPPYNSYINCPIFKVHNMNNNYLYLYKHGTDFYAKKMSKSLDDIGDEDIYIQTRHIYDINDFDIHSTLNYLTSVRDGIDVYNLGELFKK</sequence>
<evidence type="ECO:0000313" key="2">
    <source>
        <dbReference type="WBParaSite" id="PTRK_0001594850.1"/>
    </source>
</evidence>
<protein>
    <submittedName>
        <fullName evidence="2">WD_REPEATS_REGION domain-containing protein</fullName>
    </submittedName>
</protein>
<accession>A0A0N5A2T4</accession>
<dbReference type="InterPro" id="IPR036322">
    <property type="entry name" value="WD40_repeat_dom_sf"/>
</dbReference>
<dbReference type="WBParaSite" id="PTRK_0001594850.1">
    <property type="protein sequence ID" value="PTRK_0001594850.1"/>
    <property type="gene ID" value="PTRK_0001594850"/>
</dbReference>
<organism evidence="1 2">
    <name type="scientific">Parastrongyloides trichosuri</name>
    <name type="common">Possum-specific nematode worm</name>
    <dbReference type="NCBI Taxonomy" id="131310"/>
    <lineage>
        <taxon>Eukaryota</taxon>
        <taxon>Metazoa</taxon>
        <taxon>Ecdysozoa</taxon>
        <taxon>Nematoda</taxon>
        <taxon>Chromadorea</taxon>
        <taxon>Rhabditida</taxon>
        <taxon>Tylenchina</taxon>
        <taxon>Panagrolaimomorpha</taxon>
        <taxon>Strongyloidoidea</taxon>
        <taxon>Strongyloididae</taxon>
        <taxon>Parastrongyloides</taxon>
    </lineage>
</organism>
<keyword evidence="1" id="KW-1185">Reference proteome</keyword>
<dbReference type="SUPFAM" id="SSF50978">
    <property type="entry name" value="WD40 repeat-like"/>
    <property type="match status" value="1"/>
</dbReference>
<dbReference type="AlphaFoldDB" id="A0A0N5A2T4"/>